<dbReference type="PANTHER" id="PTHR12482">
    <property type="entry name" value="LIPASE ROG1-RELATED-RELATED"/>
    <property type="match status" value="1"/>
</dbReference>
<sequence>MMRSLNGALFVALAGLGQALRAEHALTDARERIQCSSHQSDAAQDDDWQLIAIVSGYDASGEGQRSLVEGLCSANFARRAMVVVLASNLGAATREPLKAQGHRVADEVLQLLSGDKSRRYTRYTLIGHSLGGLVGRLAATEIEAKKPNQARPQAFISLFSPHAGVQSFVGGTFLPSLLWLSGRDKGALKDLCEEDVEKSILVEMSRGSHHKAFERFEKRVLYSSHADWLVDFETGAIIKEVPHEEQIPLPSFLNYPLLGLRTSNASQGLCEDPTVRCEVLNAWRNVSFRRISTEWTLFRPDKHSTKSMSLEEQAELLRHITGELDGSNANLPRGSRCASGYCAFGLECSGTCQPKTLSEDACVADTDESRTGCLNAIRTFNHAVETWFLVVTSSGGGGHLVAAKNLQQTLIEELDGSYMLAMELLRRYQGSLKPHALKLAKAALLQVQQKSAVELVDLMKSPCTSLDGNGYISLGDFMTAQWNSKQQAGNIKGLKELVSYQPVADMAFGSQCRNYMKSLIKESTFGYQQPPTRLISTQPLFLQSLLDAAEDVSAGIDLYMTDLPTPEAVHFFGPLTKLRQLSSTFTRRLYLHTLAPSRGGVKELEKLSGVPQQQIKMEKFMPVSFGFTRKDELPSPETATAIRLKAQLPVEEEFLKGKNPVMLEAEDQLVLVMLGSQPTADAVRTYAEESLKLPERNVGRRFIFLACGRPSSSTYKKLYEDLVALARARSTSKTQLLPFTGQSAQQILGRADVTVTRSGGLTAGELLALHRRGDRKQVLLHVEPVEKEEKTRTLAGLPDMEDHVMMALAADQAALEGMVPWEAGNARYLQETLEAKLVTPETLLSRLLGQVEEPFPVNWKLFLNLRGFNREAIKFAQSCQCSLSLHARPFSLEARFWSGACGKSLEKFAGFPLVGKLRGLTLQQSVLPCGEGITIVRPMIKLPFWAQPECEGSEVSCEGLLAWRLP</sequence>
<evidence type="ECO:0000259" key="2">
    <source>
        <dbReference type="Pfam" id="PF05057"/>
    </source>
</evidence>
<reference evidence="3 4" key="1">
    <citation type="submission" date="2024-02" db="EMBL/GenBank/DDBJ databases">
        <authorList>
            <person name="Chen Y."/>
            <person name="Shah S."/>
            <person name="Dougan E. K."/>
            <person name="Thang M."/>
            <person name="Chan C."/>
        </authorList>
    </citation>
    <scope>NUCLEOTIDE SEQUENCE [LARGE SCALE GENOMIC DNA]</scope>
</reference>
<dbReference type="Pfam" id="PF05057">
    <property type="entry name" value="DUF676"/>
    <property type="match status" value="1"/>
</dbReference>
<dbReference type="InterPro" id="IPR029058">
    <property type="entry name" value="AB_hydrolase_fold"/>
</dbReference>
<feature type="domain" description="DUF676" evidence="2">
    <location>
        <begin position="49"/>
        <end position="234"/>
    </location>
</feature>
<proteinExistence type="predicted"/>
<comment type="caution">
    <text evidence="3">The sequence shown here is derived from an EMBL/GenBank/DDBJ whole genome shotgun (WGS) entry which is preliminary data.</text>
</comment>
<organism evidence="3 4">
    <name type="scientific">Durusdinium trenchii</name>
    <dbReference type="NCBI Taxonomy" id="1381693"/>
    <lineage>
        <taxon>Eukaryota</taxon>
        <taxon>Sar</taxon>
        <taxon>Alveolata</taxon>
        <taxon>Dinophyceae</taxon>
        <taxon>Suessiales</taxon>
        <taxon>Symbiodiniaceae</taxon>
        <taxon>Durusdinium</taxon>
    </lineage>
</organism>
<evidence type="ECO:0000313" key="3">
    <source>
        <dbReference type="EMBL" id="CAK9056759.1"/>
    </source>
</evidence>
<keyword evidence="4" id="KW-1185">Reference proteome</keyword>
<feature type="signal peptide" evidence="1">
    <location>
        <begin position="1"/>
        <end position="19"/>
    </location>
</feature>
<gene>
    <name evidence="3" type="ORF">SCF082_LOCUS30549</name>
</gene>
<dbReference type="Gene3D" id="3.40.50.2000">
    <property type="entry name" value="Glycogen Phosphorylase B"/>
    <property type="match status" value="1"/>
</dbReference>
<feature type="chain" id="PRO_5045351721" description="DUF676 domain-containing protein" evidence="1">
    <location>
        <begin position="20"/>
        <end position="966"/>
    </location>
</feature>
<name>A0ABP0MZH7_9DINO</name>
<accession>A0ABP0MZH7</accession>
<evidence type="ECO:0000313" key="4">
    <source>
        <dbReference type="Proteomes" id="UP001642464"/>
    </source>
</evidence>
<evidence type="ECO:0000256" key="1">
    <source>
        <dbReference type="SAM" id="SignalP"/>
    </source>
</evidence>
<dbReference type="InterPro" id="IPR044294">
    <property type="entry name" value="Lipase-like"/>
</dbReference>
<dbReference type="InterPro" id="IPR007751">
    <property type="entry name" value="DUF676_lipase-like"/>
</dbReference>
<dbReference type="Gene3D" id="3.40.50.1820">
    <property type="entry name" value="alpha/beta hydrolase"/>
    <property type="match status" value="1"/>
</dbReference>
<protein>
    <recommendedName>
        <fullName evidence="2">DUF676 domain-containing protein</fullName>
    </recommendedName>
</protein>
<dbReference type="SUPFAM" id="SSF53474">
    <property type="entry name" value="alpha/beta-Hydrolases"/>
    <property type="match status" value="1"/>
</dbReference>
<dbReference type="PANTHER" id="PTHR12482:SF62">
    <property type="entry name" value="LIPASE ROG1-RELATED"/>
    <property type="match status" value="1"/>
</dbReference>
<dbReference type="EMBL" id="CAXAMM010025302">
    <property type="protein sequence ID" value="CAK9056759.1"/>
    <property type="molecule type" value="Genomic_DNA"/>
</dbReference>
<dbReference type="Proteomes" id="UP001642464">
    <property type="component" value="Unassembled WGS sequence"/>
</dbReference>
<keyword evidence="1" id="KW-0732">Signal</keyword>